<feature type="transmembrane region" description="Helical" evidence="9">
    <location>
        <begin position="354"/>
        <end position="380"/>
    </location>
</feature>
<dbReference type="InterPro" id="IPR036259">
    <property type="entry name" value="MFS_trans_sf"/>
</dbReference>
<evidence type="ECO:0000256" key="1">
    <source>
        <dbReference type="ARBA" id="ARBA00004127"/>
    </source>
</evidence>
<keyword evidence="11" id="KW-1185">Reference proteome</keyword>
<keyword evidence="7 9" id="KW-0472">Membrane</keyword>
<gene>
    <name evidence="10" type="primary">ARN1_2</name>
    <name evidence="10" type="ORF">Cantr_04172</name>
</gene>
<proteinExistence type="inferred from homology"/>
<feature type="transmembrane region" description="Helical" evidence="9">
    <location>
        <begin position="485"/>
        <end position="512"/>
    </location>
</feature>
<evidence type="ECO:0000256" key="3">
    <source>
        <dbReference type="ARBA" id="ARBA00022448"/>
    </source>
</evidence>
<organism evidence="10 11">
    <name type="scientific">Candida viswanathii</name>
    <dbReference type="NCBI Taxonomy" id="5486"/>
    <lineage>
        <taxon>Eukaryota</taxon>
        <taxon>Fungi</taxon>
        <taxon>Dikarya</taxon>
        <taxon>Ascomycota</taxon>
        <taxon>Saccharomycotina</taxon>
        <taxon>Pichiomycetes</taxon>
        <taxon>Debaryomycetaceae</taxon>
        <taxon>Candida/Lodderomyces clade</taxon>
        <taxon>Candida</taxon>
    </lineage>
</organism>
<dbReference type="PANTHER" id="PTHR23501">
    <property type="entry name" value="MAJOR FACILITATOR SUPERFAMILY"/>
    <property type="match status" value="1"/>
</dbReference>
<evidence type="ECO:0000256" key="9">
    <source>
        <dbReference type="SAM" id="Phobius"/>
    </source>
</evidence>
<feature type="transmembrane region" description="Helical" evidence="9">
    <location>
        <begin position="279"/>
        <end position="305"/>
    </location>
</feature>
<evidence type="ECO:0000313" key="11">
    <source>
        <dbReference type="Proteomes" id="UP000253472"/>
    </source>
</evidence>
<feature type="transmembrane region" description="Helical" evidence="9">
    <location>
        <begin position="227"/>
        <end position="248"/>
    </location>
</feature>
<feature type="transmembrane region" description="Helical" evidence="9">
    <location>
        <begin position="572"/>
        <end position="591"/>
    </location>
</feature>
<dbReference type="Gene3D" id="1.20.1250.20">
    <property type="entry name" value="MFS general substrate transporter like domains"/>
    <property type="match status" value="2"/>
</dbReference>
<dbReference type="FunFam" id="1.20.1250.20:FF:000197">
    <property type="entry name" value="Siderophore iron transporter 1"/>
    <property type="match status" value="1"/>
</dbReference>
<evidence type="ECO:0000256" key="6">
    <source>
        <dbReference type="ARBA" id="ARBA00023065"/>
    </source>
</evidence>
<comment type="similarity">
    <text evidence="2">Belongs to the major facilitator superfamily.</text>
</comment>
<dbReference type="STRING" id="5486.A0A367XM81"/>
<feature type="transmembrane region" description="Helical" evidence="9">
    <location>
        <begin position="392"/>
        <end position="413"/>
    </location>
</feature>
<feature type="transmembrane region" description="Helical" evidence="9">
    <location>
        <begin position="64"/>
        <end position="83"/>
    </location>
</feature>
<evidence type="ECO:0000313" key="10">
    <source>
        <dbReference type="EMBL" id="RCK54764.1"/>
    </source>
</evidence>
<comment type="caution">
    <text evidence="10">The sequence shown here is derived from an EMBL/GenBank/DDBJ whole genome shotgun (WGS) entry which is preliminary data.</text>
</comment>
<sequence>MNSDTLLPLSKEKRQESISYEAYVKDASSTSETTASPTENQKQETRKSLGVRRSEILLAQYNSVPLKIVLFVSVFFVCYCYSFDGITRRNLTFYATSSYKNHSGFTTINVLTSAIAGVSQPVYARLSDRFGRIELFGFAVLLFVVGTLIQSQAYGFNRFAAGSVIYQLSINGMRGILWFILADSTNLNWRLVISFIPAAPHLINTWASGDVMAKVLEDYSWEWGIGMYAFIFPLSCLPLISCFAHMYIRARKLDEWKQLNKEISEQFKRSNIRGLFVSLFWDIDLVGMLLIIVSLCCILVPFTIAGGVSSKWQNASIIVPLVIGFALIPVTMFWETKYAKTPILPLPLMKDRGVWAAIGISMLVFWIRDMPGATLYTIFVVGLNQSPKSATLITRLNVFVDTLAGIGVGIVVTRVRRLKAFIIFGIFVWFGALGMLVHYTDVMTTETYKSVTRGLIAGLCLLGFGCGFINFPTRVAISTVTNHEYMAVMISFYTSSYFISSAIGSAVLGAIWTQRMYSVVLEKMNSLNVPNAPELAKYAYQSPFEFIREPGNAWGQPPRVAVVLAYSEIQRILFIVSLSLIALLLVCALCLRDHKLESVQSLEGGEAHDVDGKQVDVIVNKYDDDIIFDWLKKVFGRKKKDAEKPSATMTQP</sequence>
<keyword evidence="5 9" id="KW-1133">Transmembrane helix</keyword>
<evidence type="ECO:0000256" key="2">
    <source>
        <dbReference type="ARBA" id="ARBA00008335"/>
    </source>
</evidence>
<dbReference type="PANTHER" id="PTHR23501:SF92">
    <property type="entry name" value="GLUTATHIONE EXCHANGER 1-RELATED"/>
    <property type="match status" value="1"/>
</dbReference>
<name>A0A367XM81_9ASCO</name>
<dbReference type="Proteomes" id="UP000253472">
    <property type="component" value="Unassembled WGS sequence"/>
</dbReference>
<keyword evidence="6" id="KW-0406">Ion transport</keyword>
<dbReference type="SUPFAM" id="SSF103473">
    <property type="entry name" value="MFS general substrate transporter"/>
    <property type="match status" value="1"/>
</dbReference>
<feature type="transmembrane region" description="Helical" evidence="9">
    <location>
        <begin position="420"/>
        <end position="439"/>
    </location>
</feature>
<feature type="transmembrane region" description="Helical" evidence="9">
    <location>
        <begin position="159"/>
        <end position="180"/>
    </location>
</feature>
<dbReference type="GO" id="GO:0005886">
    <property type="term" value="C:plasma membrane"/>
    <property type="evidence" value="ECO:0007669"/>
    <property type="project" value="TreeGrafter"/>
</dbReference>
<feature type="compositionally biased region" description="Low complexity" evidence="8">
    <location>
        <begin position="27"/>
        <end position="39"/>
    </location>
</feature>
<reference evidence="10 11" key="1">
    <citation type="submission" date="2018-06" db="EMBL/GenBank/DDBJ databases">
        <title>Whole genome sequencing of Candida tropicalis (genome annotated by CSBL at Korea University).</title>
        <authorList>
            <person name="Ahn J."/>
        </authorList>
    </citation>
    <scope>NUCLEOTIDE SEQUENCE [LARGE SCALE GENOMIC DNA]</scope>
    <source>
        <strain evidence="10 11">ATCC 20962</strain>
    </source>
</reference>
<keyword evidence="4 9" id="KW-0812">Transmembrane</keyword>
<feature type="transmembrane region" description="Helical" evidence="9">
    <location>
        <begin position="317"/>
        <end position="334"/>
    </location>
</feature>
<dbReference type="GO" id="GO:0005774">
    <property type="term" value="C:vacuolar membrane"/>
    <property type="evidence" value="ECO:0007669"/>
    <property type="project" value="TreeGrafter"/>
</dbReference>
<feature type="region of interest" description="Disordered" evidence="8">
    <location>
        <begin position="22"/>
        <end position="47"/>
    </location>
</feature>
<dbReference type="AlphaFoldDB" id="A0A367XM81"/>
<dbReference type="OrthoDB" id="2241241at2759"/>
<feature type="transmembrane region" description="Helical" evidence="9">
    <location>
        <begin position="451"/>
        <end position="473"/>
    </location>
</feature>
<dbReference type="EMBL" id="QLNQ01000030">
    <property type="protein sequence ID" value="RCK54764.1"/>
    <property type="molecule type" value="Genomic_DNA"/>
</dbReference>
<keyword evidence="3" id="KW-0813">Transport</keyword>
<accession>A0A367XM81</accession>
<evidence type="ECO:0000256" key="7">
    <source>
        <dbReference type="ARBA" id="ARBA00023136"/>
    </source>
</evidence>
<dbReference type="GO" id="GO:0005768">
    <property type="term" value="C:endosome"/>
    <property type="evidence" value="ECO:0007669"/>
    <property type="project" value="TreeGrafter"/>
</dbReference>
<evidence type="ECO:0000256" key="5">
    <source>
        <dbReference type="ARBA" id="ARBA00022989"/>
    </source>
</evidence>
<feature type="transmembrane region" description="Helical" evidence="9">
    <location>
        <begin position="135"/>
        <end position="153"/>
    </location>
</feature>
<protein>
    <submittedName>
        <fullName evidence="10">Siderophore iron transporter ARN1</fullName>
    </submittedName>
</protein>
<feature type="transmembrane region" description="Helical" evidence="9">
    <location>
        <begin position="187"/>
        <end position="207"/>
    </location>
</feature>
<evidence type="ECO:0000256" key="8">
    <source>
        <dbReference type="SAM" id="MobiDB-lite"/>
    </source>
</evidence>
<evidence type="ECO:0000256" key="4">
    <source>
        <dbReference type="ARBA" id="ARBA00022692"/>
    </source>
</evidence>
<dbReference type="GO" id="GO:0015343">
    <property type="term" value="F:siderophore-iron transmembrane transporter activity"/>
    <property type="evidence" value="ECO:0007669"/>
    <property type="project" value="TreeGrafter"/>
</dbReference>
<comment type="subcellular location">
    <subcellularLocation>
        <location evidence="1">Endomembrane system</location>
        <topology evidence="1">Multi-pass membrane protein</topology>
    </subcellularLocation>
</comment>